<proteinExistence type="predicted"/>
<protein>
    <submittedName>
        <fullName evidence="2">Uncharacterized protein</fullName>
    </submittedName>
</protein>
<evidence type="ECO:0000256" key="1">
    <source>
        <dbReference type="SAM" id="Phobius"/>
    </source>
</evidence>
<name>A0AAU7BQH8_9FLAO</name>
<reference evidence="2" key="1">
    <citation type="submission" date="2024-05" db="EMBL/GenBank/DDBJ databases">
        <title>Pontimicrobium maritimus sp. nov., isolated form sea water.</title>
        <authorList>
            <person name="Muhammad N."/>
            <person name="Vuong T.Q."/>
            <person name="Han H.L."/>
            <person name="Kim S.-G."/>
        </authorList>
    </citation>
    <scope>NUCLEOTIDE SEQUENCE</scope>
    <source>
        <strain evidence="2">SW4</strain>
    </source>
</reference>
<keyword evidence="1" id="KW-0472">Membrane</keyword>
<feature type="transmembrane region" description="Helical" evidence="1">
    <location>
        <begin position="7"/>
        <end position="29"/>
    </location>
</feature>
<dbReference type="RefSeq" id="WP_347922557.1">
    <property type="nucleotide sequence ID" value="NZ_CP157199.1"/>
</dbReference>
<accession>A0AAU7BQH8</accession>
<sequence>MQKFKRFLRLFLLLLMIGMAAILPVPILFYGKDNLPKNLTELVEKTEDEDDENDIKELL</sequence>
<dbReference type="AlphaFoldDB" id="A0AAU7BQH8"/>
<organism evidence="2">
    <name type="scientific">Pontimicrobium sp. SW4</name>
    <dbReference type="NCBI Taxonomy" id="3153519"/>
    <lineage>
        <taxon>Bacteria</taxon>
        <taxon>Pseudomonadati</taxon>
        <taxon>Bacteroidota</taxon>
        <taxon>Flavobacteriia</taxon>
        <taxon>Flavobacteriales</taxon>
        <taxon>Flavobacteriaceae</taxon>
        <taxon>Pontimicrobium</taxon>
    </lineage>
</organism>
<keyword evidence="1" id="KW-1133">Transmembrane helix</keyword>
<gene>
    <name evidence="2" type="ORF">ABGB03_10945</name>
</gene>
<dbReference type="EMBL" id="CP157199">
    <property type="protein sequence ID" value="XBG60371.1"/>
    <property type="molecule type" value="Genomic_DNA"/>
</dbReference>
<evidence type="ECO:0000313" key="2">
    <source>
        <dbReference type="EMBL" id="XBG60371.1"/>
    </source>
</evidence>
<keyword evidence="1" id="KW-0812">Transmembrane</keyword>